<dbReference type="FunFam" id="3.40.50.300:FF:000042">
    <property type="entry name" value="Maltose/maltodextrin ABC transporter, ATP-binding protein"/>
    <property type="match status" value="1"/>
</dbReference>
<name>H3NIC0_9LACT</name>
<dbReference type="PANTHER" id="PTHR42781:SF4">
    <property type="entry name" value="SPERMIDINE_PUTRESCINE IMPORT ATP-BINDING PROTEIN POTA"/>
    <property type="match status" value="1"/>
</dbReference>
<dbReference type="GO" id="GO:0005524">
    <property type="term" value="F:ATP binding"/>
    <property type="evidence" value="ECO:0007669"/>
    <property type="project" value="UniProtKB-KW"/>
</dbReference>
<evidence type="ECO:0000256" key="3">
    <source>
        <dbReference type="ARBA" id="ARBA00022840"/>
    </source>
</evidence>
<dbReference type="PATRIC" id="fig|883113.3.peg.610"/>
<dbReference type="PANTHER" id="PTHR42781">
    <property type="entry name" value="SPERMIDINE/PUTRESCINE IMPORT ATP-BINDING PROTEIN POTA"/>
    <property type="match status" value="1"/>
</dbReference>
<evidence type="ECO:0000256" key="4">
    <source>
        <dbReference type="ARBA" id="ARBA00022967"/>
    </source>
</evidence>
<dbReference type="InterPro" id="IPR017871">
    <property type="entry name" value="ABC_transporter-like_CS"/>
</dbReference>
<keyword evidence="1" id="KW-0813">Transport</keyword>
<evidence type="ECO:0000313" key="6">
    <source>
        <dbReference type="EMBL" id="EHR37430.1"/>
    </source>
</evidence>
<dbReference type="InterPro" id="IPR013611">
    <property type="entry name" value="Transp-assoc_OB_typ2"/>
</dbReference>
<protein>
    <recommendedName>
        <fullName evidence="5">ABC transporter domain-containing protein</fullName>
    </recommendedName>
</protein>
<dbReference type="RefSeq" id="WP_006308636.1">
    <property type="nucleotide sequence ID" value="NZ_JH601133.1"/>
</dbReference>
<accession>H3NIC0</accession>
<dbReference type="PROSITE" id="PS50893">
    <property type="entry name" value="ABC_TRANSPORTER_2"/>
    <property type="match status" value="1"/>
</dbReference>
<dbReference type="SUPFAM" id="SSF50331">
    <property type="entry name" value="MOP-like"/>
    <property type="match status" value="1"/>
</dbReference>
<dbReference type="SUPFAM" id="SSF52540">
    <property type="entry name" value="P-loop containing nucleoside triphosphate hydrolases"/>
    <property type="match status" value="1"/>
</dbReference>
<dbReference type="GO" id="GO:0140359">
    <property type="term" value="F:ABC-type transporter activity"/>
    <property type="evidence" value="ECO:0007669"/>
    <property type="project" value="UniProtKB-ARBA"/>
</dbReference>
<dbReference type="Pfam" id="PF08402">
    <property type="entry name" value="TOBE_2"/>
    <property type="match status" value="1"/>
</dbReference>
<evidence type="ECO:0000256" key="2">
    <source>
        <dbReference type="ARBA" id="ARBA00022741"/>
    </source>
</evidence>
<organism evidence="6 7">
    <name type="scientific">Facklamia languida CCUG 37842</name>
    <dbReference type="NCBI Taxonomy" id="883113"/>
    <lineage>
        <taxon>Bacteria</taxon>
        <taxon>Bacillati</taxon>
        <taxon>Bacillota</taxon>
        <taxon>Bacilli</taxon>
        <taxon>Lactobacillales</taxon>
        <taxon>Aerococcaceae</taxon>
        <taxon>Facklamia</taxon>
    </lineage>
</organism>
<reference evidence="6 7" key="1">
    <citation type="submission" date="2012-01" db="EMBL/GenBank/DDBJ databases">
        <title>The Genome Sequence of Facklamia languida CCUG 37842.</title>
        <authorList>
            <consortium name="The Broad Institute Genome Sequencing Platform"/>
            <person name="Earl A."/>
            <person name="Ward D."/>
            <person name="Feldgarden M."/>
            <person name="Gevers D."/>
            <person name="Huys G."/>
            <person name="Young S.K."/>
            <person name="Zeng Q."/>
            <person name="Gargeya S."/>
            <person name="Fitzgerald M."/>
            <person name="Haas B."/>
            <person name="Abouelleil A."/>
            <person name="Alvarado L."/>
            <person name="Arachchi H.M."/>
            <person name="Berlin A."/>
            <person name="Chapman S.B."/>
            <person name="Gearin G."/>
            <person name="Goldberg J."/>
            <person name="Griggs A."/>
            <person name="Gujja S."/>
            <person name="Hansen M."/>
            <person name="Heiman D."/>
            <person name="Howarth C."/>
            <person name="Larimer J."/>
            <person name="Lui A."/>
            <person name="MacDonald P.J.P."/>
            <person name="McCowen C."/>
            <person name="Montmayeur A."/>
            <person name="Murphy C."/>
            <person name="Neiman D."/>
            <person name="Pearson M."/>
            <person name="Priest M."/>
            <person name="Roberts A."/>
            <person name="Saif S."/>
            <person name="Shea T."/>
            <person name="Sisk P."/>
            <person name="Stolte C."/>
            <person name="Sykes S."/>
            <person name="Wortman J."/>
            <person name="Nusbaum C."/>
            <person name="Birren B."/>
        </authorList>
    </citation>
    <scope>NUCLEOTIDE SEQUENCE [LARGE SCALE GENOMIC DNA]</scope>
    <source>
        <strain evidence="6 7">CCUG 37842</strain>
    </source>
</reference>
<proteinExistence type="predicted"/>
<dbReference type="GO" id="GO:0043190">
    <property type="term" value="C:ATP-binding cassette (ABC) transporter complex"/>
    <property type="evidence" value="ECO:0007669"/>
    <property type="project" value="InterPro"/>
</dbReference>
<dbReference type="InterPro" id="IPR003439">
    <property type="entry name" value="ABC_transporter-like_ATP-bd"/>
</dbReference>
<keyword evidence="2" id="KW-0547">Nucleotide-binding</keyword>
<dbReference type="EMBL" id="AGEG01000006">
    <property type="protein sequence ID" value="EHR37430.1"/>
    <property type="molecule type" value="Genomic_DNA"/>
</dbReference>
<dbReference type="InterPro" id="IPR008995">
    <property type="entry name" value="Mo/tungstate-bd_C_term_dom"/>
</dbReference>
<keyword evidence="3" id="KW-0067">ATP-binding</keyword>
<dbReference type="OrthoDB" id="9790614at2"/>
<gene>
    <name evidence="6" type="ORF">HMPREF9708_00609</name>
</gene>
<dbReference type="InterPro" id="IPR050093">
    <property type="entry name" value="ABC_SmlMolc_Importer"/>
</dbReference>
<keyword evidence="7" id="KW-1185">Reference proteome</keyword>
<keyword evidence="4" id="KW-1278">Translocase</keyword>
<feature type="domain" description="ABC transporter" evidence="5">
    <location>
        <begin position="3"/>
        <end position="241"/>
    </location>
</feature>
<dbReference type="InterPro" id="IPR027417">
    <property type="entry name" value="P-loop_NTPase"/>
</dbReference>
<dbReference type="HOGENOM" id="CLU_000604_1_1_9"/>
<evidence type="ECO:0000259" key="5">
    <source>
        <dbReference type="PROSITE" id="PS50893"/>
    </source>
</evidence>
<sequence>MSIQINQLTKNYQDYQALKEINLTIHDNEFIAILGPSGCGKTTLLRLIAGFDLPTSGQIIEEGRVVSTSQQRIPVNQRNISMVFQNFALWPHLTVSQHLLFPLKHHHFVPEKYRKNPKERIQEVLAMVDLEDKQDHYPHQLSGGQKQRVALARALVTEPKLLLMDEPLSALDAELRIEMRSEIQRLHQQTQAAIVYVTHDQGEALAMADRIMVMNQGTVEQIASPETIYYQPASQFVSEFVSKANLFKGRWENHLFQVEGTDCYWSDHDTPQSLKDQNYYLVRPESIQLLPVESNDSQGLIGRIETRQFQGQHYHYTIQLAHQTIQASLPYTQKFPLGTRVAIVPQGQGGI</sequence>
<dbReference type="SMART" id="SM00382">
    <property type="entry name" value="AAA"/>
    <property type="match status" value="1"/>
</dbReference>
<dbReference type="Gene3D" id="3.40.50.300">
    <property type="entry name" value="P-loop containing nucleotide triphosphate hydrolases"/>
    <property type="match status" value="1"/>
</dbReference>
<dbReference type="Proteomes" id="UP000006190">
    <property type="component" value="Unassembled WGS sequence"/>
</dbReference>
<dbReference type="InterPro" id="IPR003593">
    <property type="entry name" value="AAA+_ATPase"/>
</dbReference>
<dbReference type="STRING" id="883113.HMPREF9708_00609"/>
<dbReference type="GO" id="GO:0016887">
    <property type="term" value="F:ATP hydrolysis activity"/>
    <property type="evidence" value="ECO:0007669"/>
    <property type="project" value="InterPro"/>
</dbReference>
<dbReference type="AlphaFoldDB" id="H3NIC0"/>
<comment type="caution">
    <text evidence="6">The sequence shown here is derived from an EMBL/GenBank/DDBJ whole genome shotgun (WGS) entry which is preliminary data.</text>
</comment>
<dbReference type="Pfam" id="PF00005">
    <property type="entry name" value="ABC_tran"/>
    <property type="match status" value="1"/>
</dbReference>
<dbReference type="PROSITE" id="PS00211">
    <property type="entry name" value="ABC_TRANSPORTER_1"/>
    <property type="match status" value="1"/>
</dbReference>
<dbReference type="eggNOG" id="COG3842">
    <property type="taxonomic scope" value="Bacteria"/>
</dbReference>
<evidence type="ECO:0000313" key="7">
    <source>
        <dbReference type="Proteomes" id="UP000006190"/>
    </source>
</evidence>
<evidence type="ECO:0000256" key="1">
    <source>
        <dbReference type="ARBA" id="ARBA00022448"/>
    </source>
</evidence>